<feature type="region of interest" description="Disordered" evidence="1">
    <location>
        <begin position="136"/>
        <end position="158"/>
    </location>
</feature>
<sequence>MTTHDVYRLNLSATPFHNRRLFWMGLSAAFGLLLLGTVFLTRHYTQLLADEQRYVELQKASQSTHELEQARLTKVREQSASAGLQPTPEQARAMREALYLLERRQLSWSRLLLQMEQQLPADIRILQIAFRQEGEANPALNQRSPGKDTSGADTPLPVSQEVPFTVTVRAPKPEAVTAFIRACDERGVFYFDPNTQALPSDQRTTHGREEVEFTLRGRYRPGGTILATGSPAPMEVKR</sequence>
<dbReference type="EMBL" id="CP072642">
    <property type="protein sequence ID" value="QUV94825.1"/>
    <property type="molecule type" value="Genomic_DNA"/>
</dbReference>
<feature type="transmembrane region" description="Helical" evidence="2">
    <location>
        <begin position="21"/>
        <end position="40"/>
    </location>
</feature>
<evidence type="ECO:0000256" key="2">
    <source>
        <dbReference type="SAM" id="Phobius"/>
    </source>
</evidence>
<keyword evidence="2" id="KW-0472">Membrane</keyword>
<keyword evidence="2" id="KW-1133">Transmembrane helix</keyword>
<dbReference type="RefSeq" id="WP_211423092.1">
    <property type="nucleotide sequence ID" value="NZ_CP072642.1"/>
</dbReference>
<name>A0ABX8B1F4_9BACT</name>
<protein>
    <recommendedName>
        <fullName evidence="5">Tfp pilus assembly protein PilN</fullName>
    </recommendedName>
</protein>
<reference evidence="3 4" key="1">
    <citation type="submission" date="2021-03" db="EMBL/GenBank/DDBJ databases">
        <title>Genomic and phenotypic characterization of Chloracidobacterium isolates provides evidence for multiple species.</title>
        <authorList>
            <person name="Saini M.K."/>
            <person name="Costas A.M.G."/>
            <person name="Tank M."/>
            <person name="Bryant D.A."/>
        </authorList>
    </citation>
    <scope>NUCLEOTIDE SEQUENCE [LARGE SCALE GENOMIC DNA]</scope>
    <source>
        <strain evidence="3 4">N</strain>
    </source>
</reference>
<keyword evidence="2" id="KW-0812">Transmembrane</keyword>
<evidence type="ECO:0000256" key="1">
    <source>
        <dbReference type="SAM" id="MobiDB-lite"/>
    </source>
</evidence>
<keyword evidence="4" id="KW-1185">Reference proteome</keyword>
<dbReference type="Proteomes" id="UP000677668">
    <property type="component" value="Chromosome 1"/>
</dbReference>
<evidence type="ECO:0008006" key="5">
    <source>
        <dbReference type="Google" id="ProtNLM"/>
    </source>
</evidence>
<proteinExistence type="predicted"/>
<accession>A0ABX8B1F4</accession>
<evidence type="ECO:0000313" key="3">
    <source>
        <dbReference type="EMBL" id="QUV94825.1"/>
    </source>
</evidence>
<organism evidence="3 4">
    <name type="scientific">Chloracidobacterium sp. N</name>
    <dbReference type="NCBI Taxonomy" id="2821540"/>
    <lineage>
        <taxon>Bacteria</taxon>
        <taxon>Pseudomonadati</taxon>
        <taxon>Acidobacteriota</taxon>
        <taxon>Terriglobia</taxon>
        <taxon>Terriglobales</taxon>
        <taxon>Acidobacteriaceae</taxon>
        <taxon>Chloracidobacterium</taxon>
        <taxon>Chloracidobacterium aggregatum</taxon>
    </lineage>
</organism>
<evidence type="ECO:0000313" key="4">
    <source>
        <dbReference type="Proteomes" id="UP000677668"/>
    </source>
</evidence>
<gene>
    <name evidence="3" type="ORF">J8C05_05140</name>
</gene>